<sequence length="107" mass="12252">MYCFGRQNLVEDVFCCLNVDVWSVFFLHFLYRFWIIVVLFLVQGSFSFGVKTGFSCIGFCCYALGIVVCFSSVLLLIDYHKNVFVKAGFWENTSAASNDIKVKPKVM</sequence>
<comment type="caution">
    <text evidence="1">The sequence shown here is derived from an EMBL/GenBank/DDBJ whole genome shotgun (WGS) entry which is preliminary data.</text>
</comment>
<keyword evidence="2" id="KW-1185">Reference proteome</keyword>
<dbReference type="EMBL" id="CASHSV030000615">
    <property type="protein sequence ID" value="CAJ2669021.1"/>
    <property type="molecule type" value="Genomic_DNA"/>
</dbReference>
<protein>
    <submittedName>
        <fullName evidence="1">Uncharacterized protein</fullName>
    </submittedName>
</protein>
<organism evidence="1 2">
    <name type="scientific">Trifolium pratense</name>
    <name type="common">Red clover</name>
    <dbReference type="NCBI Taxonomy" id="57577"/>
    <lineage>
        <taxon>Eukaryota</taxon>
        <taxon>Viridiplantae</taxon>
        <taxon>Streptophyta</taxon>
        <taxon>Embryophyta</taxon>
        <taxon>Tracheophyta</taxon>
        <taxon>Spermatophyta</taxon>
        <taxon>Magnoliopsida</taxon>
        <taxon>eudicotyledons</taxon>
        <taxon>Gunneridae</taxon>
        <taxon>Pentapetalae</taxon>
        <taxon>rosids</taxon>
        <taxon>fabids</taxon>
        <taxon>Fabales</taxon>
        <taxon>Fabaceae</taxon>
        <taxon>Papilionoideae</taxon>
        <taxon>50 kb inversion clade</taxon>
        <taxon>NPAAA clade</taxon>
        <taxon>Hologalegina</taxon>
        <taxon>IRL clade</taxon>
        <taxon>Trifolieae</taxon>
        <taxon>Trifolium</taxon>
    </lineage>
</organism>
<dbReference type="Proteomes" id="UP001177021">
    <property type="component" value="Unassembled WGS sequence"/>
</dbReference>
<reference evidence="1" key="1">
    <citation type="submission" date="2023-10" db="EMBL/GenBank/DDBJ databases">
        <authorList>
            <person name="Rodriguez Cubillos JULIANA M."/>
            <person name="De Vega J."/>
        </authorList>
    </citation>
    <scope>NUCLEOTIDE SEQUENCE</scope>
</reference>
<gene>
    <name evidence="1" type="ORF">MILVUS5_LOCUS33306</name>
</gene>
<name>A0ACB0LHY1_TRIPR</name>
<evidence type="ECO:0000313" key="2">
    <source>
        <dbReference type="Proteomes" id="UP001177021"/>
    </source>
</evidence>
<proteinExistence type="predicted"/>
<evidence type="ECO:0000313" key="1">
    <source>
        <dbReference type="EMBL" id="CAJ2669021.1"/>
    </source>
</evidence>
<accession>A0ACB0LHY1</accession>